<accession>A0ABR8HBY7</accession>
<dbReference type="RefSeq" id="WP_190950276.1">
    <property type="nucleotide sequence ID" value="NZ_JACJTC010000011.1"/>
</dbReference>
<gene>
    <name evidence="1" type="ORF">H6G94_16305</name>
</gene>
<reference evidence="1 2" key="1">
    <citation type="journal article" date="2020" name="ISME J.">
        <title>Comparative genomics reveals insights into cyanobacterial evolution and habitat adaptation.</title>
        <authorList>
            <person name="Chen M.Y."/>
            <person name="Teng W.K."/>
            <person name="Zhao L."/>
            <person name="Hu C.X."/>
            <person name="Zhou Y.K."/>
            <person name="Han B.P."/>
            <person name="Song L.R."/>
            <person name="Shu W.S."/>
        </authorList>
    </citation>
    <scope>NUCLEOTIDE SEQUENCE [LARGE SCALE GENOMIC DNA]</scope>
    <source>
        <strain evidence="1 2">FACHB-252</strain>
    </source>
</reference>
<organism evidence="1 2">
    <name type="scientific">Nostoc punctiforme FACHB-252</name>
    <dbReference type="NCBI Taxonomy" id="1357509"/>
    <lineage>
        <taxon>Bacteria</taxon>
        <taxon>Bacillati</taxon>
        <taxon>Cyanobacteriota</taxon>
        <taxon>Cyanophyceae</taxon>
        <taxon>Nostocales</taxon>
        <taxon>Nostocaceae</taxon>
        <taxon>Nostoc</taxon>
    </lineage>
</organism>
<sequence>MTRTFNSESYGKLLAEYQPKIITTDAENEEAIALALTLEHRPNRTPEEEMLLQLLVTLIEQFEETHYPILQGTPNSMLVHLMDARDITTEALAEVIGSLEIASQIVNGDSPSETLRERTISKTQAEALANYFNVDISLFS</sequence>
<comment type="caution">
    <text evidence="1">The sequence shown here is derived from an EMBL/GenBank/DDBJ whole genome shotgun (WGS) entry which is preliminary data.</text>
</comment>
<proteinExistence type="predicted"/>
<protein>
    <submittedName>
        <fullName evidence="1">Transcriptional regulator</fullName>
    </submittedName>
</protein>
<dbReference type="EMBL" id="JACJTC010000011">
    <property type="protein sequence ID" value="MBD2612816.1"/>
    <property type="molecule type" value="Genomic_DNA"/>
</dbReference>
<evidence type="ECO:0000313" key="2">
    <source>
        <dbReference type="Proteomes" id="UP000606396"/>
    </source>
</evidence>
<name>A0ABR8HBY7_NOSPU</name>
<dbReference type="Proteomes" id="UP000606396">
    <property type="component" value="Unassembled WGS sequence"/>
</dbReference>
<keyword evidence="2" id="KW-1185">Reference proteome</keyword>
<evidence type="ECO:0000313" key="1">
    <source>
        <dbReference type="EMBL" id="MBD2612816.1"/>
    </source>
</evidence>